<feature type="domain" description="LytR/CpsA/Psr regulator C-terminal" evidence="5">
    <location>
        <begin position="407"/>
        <end position="519"/>
    </location>
</feature>
<dbReference type="PANTHER" id="PTHR33392">
    <property type="entry name" value="POLYISOPRENYL-TEICHOIC ACID--PEPTIDOGLYCAN TEICHOIC ACID TRANSFERASE TAGU"/>
    <property type="match status" value="1"/>
</dbReference>
<evidence type="ECO:0000259" key="4">
    <source>
        <dbReference type="Pfam" id="PF03816"/>
    </source>
</evidence>
<gene>
    <name evidence="6" type="ORF">ACFLIM_10045</name>
</gene>
<evidence type="ECO:0000313" key="7">
    <source>
        <dbReference type="Proteomes" id="UP001603978"/>
    </source>
</evidence>
<evidence type="ECO:0000259" key="5">
    <source>
        <dbReference type="Pfam" id="PF13399"/>
    </source>
</evidence>
<comment type="caution">
    <text evidence="6">The sequence shown here is derived from an EMBL/GenBank/DDBJ whole genome shotgun (WGS) entry which is preliminary data.</text>
</comment>
<feature type="region of interest" description="Disordered" evidence="2">
    <location>
        <begin position="1"/>
        <end position="56"/>
    </location>
</feature>
<dbReference type="InterPro" id="IPR050922">
    <property type="entry name" value="LytR/CpsA/Psr_CW_biosynth"/>
</dbReference>
<protein>
    <submittedName>
        <fullName evidence="6">LCP family protein</fullName>
    </submittedName>
</protein>
<dbReference type="Proteomes" id="UP001603978">
    <property type="component" value="Unassembled WGS sequence"/>
</dbReference>
<dbReference type="Pfam" id="PF13399">
    <property type="entry name" value="LytR_C"/>
    <property type="match status" value="1"/>
</dbReference>
<comment type="similarity">
    <text evidence="1">Belongs to the LytR/CpsA/Psr (LCP) family.</text>
</comment>
<organism evidence="6 7">
    <name type="scientific">Nonomuraea marmarensis</name>
    <dbReference type="NCBI Taxonomy" id="3351344"/>
    <lineage>
        <taxon>Bacteria</taxon>
        <taxon>Bacillati</taxon>
        <taxon>Actinomycetota</taxon>
        <taxon>Actinomycetes</taxon>
        <taxon>Streptosporangiales</taxon>
        <taxon>Streptosporangiaceae</taxon>
        <taxon>Nonomuraea</taxon>
    </lineage>
</organism>
<evidence type="ECO:0000256" key="3">
    <source>
        <dbReference type="SAM" id="Phobius"/>
    </source>
</evidence>
<feature type="transmembrane region" description="Helical" evidence="3">
    <location>
        <begin position="62"/>
        <end position="85"/>
    </location>
</feature>
<proteinExistence type="inferred from homology"/>
<feature type="domain" description="Cell envelope-related transcriptional attenuator" evidence="4">
    <location>
        <begin position="144"/>
        <end position="299"/>
    </location>
</feature>
<name>A0ABW7ABD0_9ACTN</name>
<dbReference type="EMBL" id="JBICRM010000005">
    <property type="protein sequence ID" value="MFG1703523.1"/>
    <property type="molecule type" value="Genomic_DNA"/>
</dbReference>
<keyword evidence="3" id="KW-0812">Transmembrane</keyword>
<sequence length="546" mass="57979">MSDYRVPVVDSTQDRRVAPTQPGSRMARRQAAAAPPPPPPPDDRPTGGHRGGGGGGQNKMRVLAWISIGVTSLMVAGALTGYTVYRDAFSNIKQKSVKEDIINPRPPDTGALNVLLVGSDTRAGDGNAKYGQQLAREADAGGKRTDTIILMHISPNRDKARLISFPRDSMVQIPRCKNETTKQEMAPRRDMINSAYNSGGIACTMSTIETLTGIRVNHFVEVDFSGFKNIVDALGGIEICLKSGVNDKASKLVLPPGKSLLNGEKALGYVRLRHYGDGSDIQRIKRQQIFLSKVVAKATSSALLTDVGQLRDFIAAAAGSVTMDPELANDTEQLIEIAMSAKELTAGGVQFTTIPWGPDPENKNRVVWTEPDATKLFTAIKNDTEVATPAPSASASAKPKVTLKPEQVKVQVLNGTKTIGRAREVADQLTEEGFKVVGVGNYEAADGTSLAKSEIHYAKTITEAPDYADTLAGAVVPKPAPAAGRVAATNPQQYVPTAAATGTAPKGTPVIQLVVGEDFDSVKVTKLPDSVNNSTITASEQKNVCT</sequence>
<reference evidence="6 7" key="1">
    <citation type="submission" date="2024-10" db="EMBL/GenBank/DDBJ databases">
        <authorList>
            <person name="Topkara A.R."/>
            <person name="Saygin H."/>
        </authorList>
    </citation>
    <scope>NUCLEOTIDE SEQUENCE [LARGE SCALE GENOMIC DNA]</scope>
    <source>
        <strain evidence="6 7">M3C6</strain>
    </source>
</reference>
<dbReference type="Gene3D" id="3.40.630.190">
    <property type="entry name" value="LCP protein"/>
    <property type="match status" value="1"/>
</dbReference>
<dbReference type="Gene3D" id="3.30.70.2390">
    <property type="match status" value="1"/>
</dbReference>
<dbReference type="InterPro" id="IPR027381">
    <property type="entry name" value="LytR/CpsA/Psr_C"/>
</dbReference>
<keyword evidence="3" id="KW-1133">Transmembrane helix</keyword>
<dbReference type="PANTHER" id="PTHR33392:SF6">
    <property type="entry name" value="POLYISOPRENYL-TEICHOIC ACID--PEPTIDOGLYCAN TEICHOIC ACID TRANSFERASE TAGU"/>
    <property type="match status" value="1"/>
</dbReference>
<dbReference type="Pfam" id="PF03816">
    <property type="entry name" value="LytR_cpsA_psr"/>
    <property type="match status" value="1"/>
</dbReference>
<dbReference type="InterPro" id="IPR004474">
    <property type="entry name" value="LytR_CpsA_psr"/>
</dbReference>
<keyword evidence="3" id="KW-0472">Membrane</keyword>
<evidence type="ECO:0000256" key="2">
    <source>
        <dbReference type="SAM" id="MobiDB-lite"/>
    </source>
</evidence>
<accession>A0ABW7ABD0</accession>
<dbReference type="RefSeq" id="WP_393164186.1">
    <property type="nucleotide sequence ID" value="NZ_JBICRM010000005.1"/>
</dbReference>
<evidence type="ECO:0000256" key="1">
    <source>
        <dbReference type="ARBA" id="ARBA00006068"/>
    </source>
</evidence>
<keyword evidence="7" id="KW-1185">Reference proteome</keyword>
<evidence type="ECO:0000313" key="6">
    <source>
        <dbReference type="EMBL" id="MFG1703523.1"/>
    </source>
</evidence>
<dbReference type="NCBIfam" id="TIGR00350">
    <property type="entry name" value="lytR_cpsA_psr"/>
    <property type="match status" value="1"/>
</dbReference>